<evidence type="ECO:0000313" key="1">
    <source>
        <dbReference type="EnsemblMetazoa" id="GPAI038101-PA"/>
    </source>
</evidence>
<sequence>MEKQQQKSTFIFERIFDRHNRPKARNTHQQNYVCTYVKHQASTSNQRIKVIDVLFLINNKRRITTTNDDSHQEETLQNERDSLQYTTIVIIYAEGSKPCELLRQSISACLALDFFTYHWHSRTSKN</sequence>
<dbReference type="VEuPathDB" id="VectorBase:GPAI038101"/>
<organism evidence="1 2">
    <name type="scientific">Glossina pallidipes</name>
    <name type="common">Tsetse fly</name>
    <dbReference type="NCBI Taxonomy" id="7398"/>
    <lineage>
        <taxon>Eukaryota</taxon>
        <taxon>Metazoa</taxon>
        <taxon>Ecdysozoa</taxon>
        <taxon>Arthropoda</taxon>
        <taxon>Hexapoda</taxon>
        <taxon>Insecta</taxon>
        <taxon>Pterygota</taxon>
        <taxon>Neoptera</taxon>
        <taxon>Endopterygota</taxon>
        <taxon>Diptera</taxon>
        <taxon>Brachycera</taxon>
        <taxon>Muscomorpha</taxon>
        <taxon>Hippoboscoidea</taxon>
        <taxon>Glossinidae</taxon>
        <taxon>Glossina</taxon>
    </lineage>
</organism>
<dbReference type="AlphaFoldDB" id="A0A1B0A915"/>
<reference evidence="2" key="1">
    <citation type="submission" date="2014-03" db="EMBL/GenBank/DDBJ databases">
        <authorList>
            <person name="Aksoy S."/>
            <person name="Warren W."/>
            <person name="Wilson R.K."/>
        </authorList>
    </citation>
    <scope>NUCLEOTIDE SEQUENCE [LARGE SCALE GENOMIC DNA]</scope>
    <source>
        <strain evidence="2">IAEA</strain>
    </source>
</reference>
<keyword evidence="2" id="KW-1185">Reference proteome</keyword>
<name>A0A1B0A915_GLOPL</name>
<dbReference type="Proteomes" id="UP000092445">
    <property type="component" value="Unassembled WGS sequence"/>
</dbReference>
<accession>A0A1B0A915</accession>
<evidence type="ECO:0000313" key="2">
    <source>
        <dbReference type="Proteomes" id="UP000092445"/>
    </source>
</evidence>
<dbReference type="EnsemblMetazoa" id="GPAI038101-RA">
    <property type="protein sequence ID" value="GPAI038101-PA"/>
    <property type="gene ID" value="GPAI038101"/>
</dbReference>
<reference evidence="1" key="2">
    <citation type="submission" date="2020-05" db="UniProtKB">
        <authorList>
            <consortium name="EnsemblMetazoa"/>
        </authorList>
    </citation>
    <scope>IDENTIFICATION</scope>
    <source>
        <strain evidence="1">IAEA</strain>
    </source>
</reference>
<protein>
    <submittedName>
        <fullName evidence="1">Uncharacterized protein</fullName>
    </submittedName>
</protein>
<proteinExistence type="predicted"/>